<comment type="caution">
    <text evidence="2">The sequence shown here is derived from an EMBL/GenBank/DDBJ whole genome shotgun (WGS) entry which is preliminary data.</text>
</comment>
<feature type="compositionally biased region" description="Low complexity" evidence="1">
    <location>
        <begin position="99"/>
        <end position="114"/>
    </location>
</feature>
<dbReference type="Proteomes" id="UP000646827">
    <property type="component" value="Unassembled WGS sequence"/>
</dbReference>
<evidence type="ECO:0000313" key="2">
    <source>
        <dbReference type="EMBL" id="KAG2226969.1"/>
    </source>
</evidence>
<accession>A0A8H7SCQ1</accession>
<keyword evidence="3" id="KW-1185">Reference proteome</keyword>
<dbReference type="EMBL" id="JAEPRB010000011">
    <property type="protein sequence ID" value="KAG2226969.1"/>
    <property type="molecule type" value="Genomic_DNA"/>
</dbReference>
<feature type="compositionally biased region" description="Low complexity" evidence="1">
    <location>
        <begin position="125"/>
        <end position="142"/>
    </location>
</feature>
<sequence length="508" mass="58369">MATEEIQKVIHDYLNNHDRPSVSGFAHEHIEFIINNTPDGESVESFWPKIINKEAINLNKNLFLFIYDYIYIKATATNTTAFITANKNNTVSDNDDGSDNNNNNDNNINTTTITASHTADYSQSSLSSLGKRSRSSSSKSDSCPLTEDMKNNFKETFDKLKDENKWCLKDGVKVEDVMYRYGASCDYEHAAHSFILNVDDPCWQTCFSPLQLEEIKMTKEEAMATYGDDCKKMFGKLYSTVKEFKRKEAEALSETVNGEELIDMLFEEVTRPGFINPRQNYDLYWIQKTMLEILDSYRYRVFEWVKKEGSEMDLMTRVWMMLDKVFDDMMIQTRRFQKLIFSFLKPPNKSIATTIVDNQERAITGLTAVGAKICSIRPDLVLFKNGVEYGVAECGKTDGDVEGISKKEIVETSLHCPKITKSMFHHASSRCDNDKKIMWALRIICYCNFDFRMKVLIMDNPEGYVCRIRSTQNYEISTVSSMLSCELIPILQLTLKSKLTVKKIYGTN</sequence>
<organism evidence="2 3">
    <name type="scientific">Circinella minor</name>
    <dbReference type="NCBI Taxonomy" id="1195481"/>
    <lineage>
        <taxon>Eukaryota</taxon>
        <taxon>Fungi</taxon>
        <taxon>Fungi incertae sedis</taxon>
        <taxon>Mucoromycota</taxon>
        <taxon>Mucoromycotina</taxon>
        <taxon>Mucoromycetes</taxon>
        <taxon>Mucorales</taxon>
        <taxon>Lichtheimiaceae</taxon>
        <taxon>Circinella</taxon>
    </lineage>
</organism>
<reference evidence="2 3" key="1">
    <citation type="submission" date="2020-12" db="EMBL/GenBank/DDBJ databases">
        <title>Metabolic potential, ecology and presence of endohyphal bacteria is reflected in genomic diversity of Mucoromycotina.</title>
        <authorList>
            <person name="Muszewska A."/>
            <person name="Okrasinska A."/>
            <person name="Steczkiewicz K."/>
            <person name="Drgas O."/>
            <person name="Orlowska M."/>
            <person name="Perlinska-Lenart U."/>
            <person name="Aleksandrzak-Piekarczyk T."/>
            <person name="Szatraj K."/>
            <person name="Zielenkiewicz U."/>
            <person name="Pilsyk S."/>
            <person name="Malc E."/>
            <person name="Mieczkowski P."/>
            <person name="Kruszewska J.S."/>
            <person name="Biernat P."/>
            <person name="Pawlowska J."/>
        </authorList>
    </citation>
    <scope>NUCLEOTIDE SEQUENCE [LARGE SCALE GENOMIC DNA]</scope>
    <source>
        <strain evidence="2 3">CBS 142.35</strain>
    </source>
</reference>
<proteinExistence type="predicted"/>
<dbReference type="AlphaFoldDB" id="A0A8H7SCQ1"/>
<feature type="region of interest" description="Disordered" evidence="1">
    <location>
        <begin position="125"/>
        <end position="144"/>
    </location>
</feature>
<protein>
    <submittedName>
        <fullName evidence="2">Uncharacterized protein</fullName>
    </submittedName>
</protein>
<feature type="region of interest" description="Disordered" evidence="1">
    <location>
        <begin position="90"/>
        <end position="114"/>
    </location>
</feature>
<evidence type="ECO:0000256" key="1">
    <source>
        <dbReference type="SAM" id="MobiDB-lite"/>
    </source>
</evidence>
<evidence type="ECO:0000313" key="3">
    <source>
        <dbReference type="Proteomes" id="UP000646827"/>
    </source>
</evidence>
<dbReference type="OrthoDB" id="2286232at2759"/>
<gene>
    <name evidence="2" type="ORF">INT45_006376</name>
</gene>
<name>A0A8H7SCQ1_9FUNG</name>